<dbReference type="Pfam" id="PF14497">
    <property type="entry name" value="GST_C_3"/>
    <property type="match status" value="1"/>
</dbReference>
<reference evidence="3" key="1">
    <citation type="submission" date="2020-03" db="EMBL/GenBank/DDBJ databases">
        <title>Draft Genome Sequence of Cylindrodendrum hubeiense.</title>
        <authorList>
            <person name="Buettner E."/>
            <person name="Kellner H."/>
        </authorList>
    </citation>
    <scope>NUCLEOTIDE SEQUENCE</scope>
    <source>
        <strain evidence="3">IHI 201604</strain>
    </source>
</reference>
<evidence type="ECO:0008006" key="5">
    <source>
        <dbReference type="Google" id="ProtNLM"/>
    </source>
</evidence>
<dbReference type="AlphaFoldDB" id="A0A9P5L9N3"/>
<dbReference type="InterPro" id="IPR004045">
    <property type="entry name" value="Glutathione_S-Trfase_N"/>
</dbReference>
<keyword evidence="4" id="KW-1185">Reference proteome</keyword>
<dbReference type="EMBL" id="JAANBB010000072">
    <property type="protein sequence ID" value="KAF7551752.1"/>
    <property type="molecule type" value="Genomic_DNA"/>
</dbReference>
<dbReference type="Pfam" id="PF13409">
    <property type="entry name" value="GST_N_2"/>
    <property type="match status" value="1"/>
</dbReference>
<dbReference type="CDD" id="cd00299">
    <property type="entry name" value="GST_C_family"/>
    <property type="match status" value="1"/>
</dbReference>
<sequence length="248" mass="27957">MSAHLELFVLTWGVYPRRIILYLAEKGLLFSPLIKISPVHISQQGMVGPDGKPPGTVPSLKLPDGTFIKQSISILDFFEDICDHPDPNQAWQVNIANSATNRKSMRGETPSHRARTRDMVSLADEATSQFGFACHKGTKLFVSMEMTNALTAKLVLEYCKKNLKLLDAYYDGDKRLEGDLQVNIADCILFSLLHFSKDLYSLDLLSDPELPNLKAFYKAFEKRESAKVEENHFPPNIKELASQWLPVD</sequence>
<evidence type="ECO:0000259" key="1">
    <source>
        <dbReference type="Pfam" id="PF13409"/>
    </source>
</evidence>
<name>A0A9P5L9N3_9HYPO</name>
<dbReference type="InterPro" id="IPR004046">
    <property type="entry name" value="GST_C"/>
</dbReference>
<dbReference type="SUPFAM" id="SSF47616">
    <property type="entry name" value="GST C-terminal domain-like"/>
    <property type="match status" value="1"/>
</dbReference>
<dbReference type="Gene3D" id="3.40.30.10">
    <property type="entry name" value="Glutaredoxin"/>
    <property type="match status" value="1"/>
</dbReference>
<organism evidence="3 4">
    <name type="scientific">Cylindrodendrum hubeiense</name>
    <dbReference type="NCBI Taxonomy" id="595255"/>
    <lineage>
        <taxon>Eukaryota</taxon>
        <taxon>Fungi</taxon>
        <taxon>Dikarya</taxon>
        <taxon>Ascomycota</taxon>
        <taxon>Pezizomycotina</taxon>
        <taxon>Sordariomycetes</taxon>
        <taxon>Hypocreomycetidae</taxon>
        <taxon>Hypocreales</taxon>
        <taxon>Nectriaceae</taxon>
        <taxon>Cylindrodendrum</taxon>
    </lineage>
</organism>
<feature type="domain" description="GST N-terminal" evidence="1">
    <location>
        <begin position="15"/>
        <end position="80"/>
    </location>
</feature>
<comment type="caution">
    <text evidence="3">The sequence shown here is derived from an EMBL/GenBank/DDBJ whole genome shotgun (WGS) entry which is preliminary data.</text>
</comment>
<proteinExistence type="predicted"/>
<dbReference type="OrthoDB" id="3587182at2759"/>
<dbReference type="Proteomes" id="UP000722485">
    <property type="component" value="Unassembled WGS sequence"/>
</dbReference>
<feature type="domain" description="Glutathione S-transferase C-terminal" evidence="2">
    <location>
        <begin position="150"/>
        <end position="225"/>
    </location>
</feature>
<evidence type="ECO:0000259" key="2">
    <source>
        <dbReference type="Pfam" id="PF14497"/>
    </source>
</evidence>
<evidence type="ECO:0000313" key="4">
    <source>
        <dbReference type="Proteomes" id="UP000722485"/>
    </source>
</evidence>
<dbReference type="SUPFAM" id="SSF52833">
    <property type="entry name" value="Thioredoxin-like"/>
    <property type="match status" value="1"/>
</dbReference>
<gene>
    <name evidence="3" type="ORF">G7Z17_g4800</name>
</gene>
<dbReference type="Gene3D" id="1.20.1050.10">
    <property type="match status" value="1"/>
</dbReference>
<protein>
    <recommendedName>
        <fullName evidence="5">GST C-terminal domain-containing protein</fullName>
    </recommendedName>
</protein>
<accession>A0A9P5L9N3</accession>
<evidence type="ECO:0000313" key="3">
    <source>
        <dbReference type="EMBL" id="KAF7551752.1"/>
    </source>
</evidence>
<dbReference type="InterPro" id="IPR036249">
    <property type="entry name" value="Thioredoxin-like_sf"/>
</dbReference>
<dbReference type="InterPro" id="IPR036282">
    <property type="entry name" value="Glutathione-S-Trfase_C_sf"/>
</dbReference>